<dbReference type="EMBL" id="ML211002">
    <property type="protein sequence ID" value="TFK92228.1"/>
    <property type="molecule type" value="Genomic_DNA"/>
</dbReference>
<dbReference type="STRING" id="1314778.A0A5C3PWH2"/>
<dbReference type="CDD" id="cd08249">
    <property type="entry name" value="enoyl_reductase_like"/>
    <property type="match status" value="1"/>
</dbReference>
<dbReference type="Gene3D" id="3.90.180.10">
    <property type="entry name" value="Medium-chain alcohol dehydrogenases, catalytic domain"/>
    <property type="match status" value="1"/>
</dbReference>
<dbReference type="Gene3D" id="3.40.50.720">
    <property type="entry name" value="NAD(P)-binding Rossmann-like Domain"/>
    <property type="match status" value="1"/>
</dbReference>
<dbReference type="InterPro" id="IPR020843">
    <property type="entry name" value="ER"/>
</dbReference>
<protein>
    <submittedName>
        <fullName evidence="2">GroES-like protein</fullName>
    </submittedName>
</protein>
<dbReference type="InterPro" id="IPR013149">
    <property type="entry name" value="ADH-like_C"/>
</dbReference>
<keyword evidence="3" id="KW-1185">Reference proteome</keyword>
<feature type="domain" description="Enoyl reductase (ER)" evidence="1">
    <location>
        <begin position="16"/>
        <end position="352"/>
    </location>
</feature>
<dbReference type="InterPro" id="IPR013154">
    <property type="entry name" value="ADH-like_N"/>
</dbReference>
<dbReference type="InParanoid" id="A0A5C3PWH2"/>
<dbReference type="Pfam" id="PF00107">
    <property type="entry name" value="ADH_zinc_N"/>
    <property type="match status" value="1"/>
</dbReference>
<name>A0A5C3PWH2_9APHY</name>
<dbReference type="SUPFAM" id="SSF50129">
    <property type="entry name" value="GroES-like"/>
    <property type="match status" value="1"/>
</dbReference>
<reference evidence="2 3" key="1">
    <citation type="journal article" date="2019" name="Nat. Ecol. Evol.">
        <title>Megaphylogeny resolves global patterns of mushroom evolution.</title>
        <authorList>
            <person name="Varga T."/>
            <person name="Krizsan K."/>
            <person name="Foldi C."/>
            <person name="Dima B."/>
            <person name="Sanchez-Garcia M."/>
            <person name="Sanchez-Ramirez S."/>
            <person name="Szollosi G.J."/>
            <person name="Szarkandi J.G."/>
            <person name="Papp V."/>
            <person name="Albert L."/>
            <person name="Andreopoulos W."/>
            <person name="Angelini C."/>
            <person name="Antonin V."/>
            <person name="Barry K.W."/>
            <person name="Bougher N.L."/>
            <person name="Buchanan P."/>
            <person name="Buyck B."/>
            <person name="Bense V."/>
            <person name="Catcheside P."/>
            <person name="Chovatia M."/>
            <person name="Cooper J."/>
            <person name="Damon W."/>
            <person name="Desjardin D."/>
            <person name="Finy P."/>
            <person name="Geml J."/>
            <person name="Haridas S."/>
            <person name="Hughes K."/>
            <person name="Justo A."/>
            <person name="Karasinski D."/>
            <person name="Kautmanova I."/>
            <person name="Kiss B."/>
            <person name="Kocsube S."/>
            <person name="Kotiranta H."/>
            <person name="LaButti K.M."/>
            <person name="Lechner B.E."/>
            <person name="Liimatainen K."/>
            <person name="Lipzen A."/>
            <person name="Lukacs Z."/>
            <person name="Mihaltcheva S."/>
            <person name="Morgado L.N."/>
            <person name="Niskanen T."/>
            <person name="Noordeloos M.E."/>
            <person name="Ohm R.A."/>
            <person name="Ortiz-Santana B."/>
            <person name="Ovrebo C."/>
            <person name="Racz N."/>
            <person name="Riley R."/>
            <person name="Savchenko A."/>
            <person name="Shiryaev A."/>
            <person name="Soop K."/>
            <person name="Spirin V."/>
            <person name="Szebenyi C."/>
            <person name="Tomsovsky M."/>
            <person name="Tulloss R.E."/>
            <person name="Uehling J."/>
            <person name="Grigoriev I.V."/>
            <person name="Vagvolgyi C."/>
            <person name="Papp T."/>
            <person name="Martin F.M."/>
            <person name="Miettinen O."/>
            <person name="Hibbett D.S."/>
            <person name="Nagy L.G."/>
        </authorList>
    </citation>
    <scope>NUCLEOTIDE SEQUENCE [LARGE SCALE GENOMIC DNA]</scope>
    <source>
        <strain evidence="2 3">HHB13444</strain>
    </source>
</reference>
<organism evidence="2 3">
    <name type="scientific">Polyporus arcularius HHB13444</name>
    <dbReference type="NCBI Taxonomy" id="1314778"/>
    <lineage>
        <taxon>Eukaryota</taxon>
        <taxon>Fungi</taxon>
        <taxon>Dikarya</taxon>
        <taxon>Basidiomycota</taxon>
        <taxon>Agaricomycotina</taxon>
        <taxon>Agaricomycetes</taxon>
        <taxon>Polyporales</taxon>
        <taxon>Polyporaceae</taxon>
        <taxon>Polyporus</taxon>
    </lineage>
</organism>
<evidence type="ECO:0000313" key="2">
    <source>
        <dbReference type="EMBL" id="TFK92228.1"/>
    </source>
</evidence>
<dbReference type="InterPro" id="IPR011032">
    <property type="entry name" value="GroES-like_sf"/>
</dbReference>
<accession>A0A5C3PWH2</accession>
<dbReference type="InterPro" id="IPR036291">
    <property type="entry name" value="NAD(P)-bd_dom_sf"/>
</dbReference>
<sequence length="354" mass="38733">MSPVIPSTMKALVIEDDPRRVEVKDHPVPSIADDEILVKTVAVSQNPTDFKHVDWVRIGRRGSVLGCDFSGIVVKVGKNVTSRKVGDRVSGFVHGGAWPDEGAFAEYLRTPAELVWPVPDSLKHEEAATLNCAFWTAVQALFHPTRLGLVEPPEKAKNSEWVLIYGGSSSVGQCAVQLAHLAGYKVVSTASPRNHELVKSLGADAVFDYKDPEVISKIKQATGDAVKYVLDTISEGDSQRISAESLGPQGGTVIVLLKPQPEATSRKDVKLQHTLLYTVLGREFDYGPGADYPVAPEDRAHMVQFLTKMPKFIEDGSIKPLKVRLWEGGLNAIPEGLQYMREGKVSAEKIVYRI</sequence>
<dbReference type="AlphaFoldDB" id="A0A5C3PWH2"/>
<dbReference type="PANTHER" id="PTHR45348">
    <property type="entry name" value="HYPOTHETICAL OXIDOREDUCTASE (EUROFUNG)"/>
    <property type="match status" value="1"/>
</dbReference>
<dbReference type="SMART" id="SM00829">
    <property type="entry name" value="PKS_ER"/>
    <property type="match status" value="1"/>
</dbReference>
<dbReference type="FunCoup" id="A0A5C3PWH2">
    <property type="interactions" value="10"/>
</dbReference>
<gene>
    <name evidence="2" type="ORF">K466DRAFT_540106</name>
</gene>
<dbReference type="PANTHER" id="PTHR45348:SF2">
    <property type="entry name" value="ZINC-TYPE ALCOHOL DEHYDROGENASE-LIKE PROTEIN C2E1P3.01"/>
    <property type="match status" value="1"/>
</dbReference>
<dbReference type="Proteomes" id="UP000308197">
    <property type="component" value="Unassembled WGS sequence"/>
</dbReference>
<proteinExistence type="predicted"/>
<dbReference type="InterPro" id="IPR047122">
    <property type="entry name" value="Trans-enoyl_RdTase-like"/>
</dbReference>
<dbReference type="GO" id="GO:0016651">
    <property type="term" value="F:oxidoreductase activity, acting on NAD(P)H"/>
    <property type="evidence" value="ECO:0007669"/>
    <property type="project" value="InterPro"/>
</dbReference>
<dbReference type="SUPFAM" id="SSF51735">
    <property type="entry name" value="NAD(P)-binding Rossmann-fold domains"/>
    <property type="match status" value="1"/>
</dbReference>
<evidence type="ECO:0000313" key="3">
    <source>
        <dbReference type="Proteomes" id="UP000308197"/>
    </source>
</evidence>
<evidence type="ECO:0000259" key="1">
    <source>
        <dbReference type="SMART" id="SM00829"/>
    </source>
</evidence>
<dbReference type="Pfam" id="PF08240">
    <property type="entry name" value="ADH_N"/>
    <property type="match status" value="1"/>
</dbReference>